<protein>
    <submittedName>
        <fullName evidence="2">Uncharacterized protein</fullName>
    </submittedName>
</protein>
<gene>
    <name evidence="2" type="ORF">MYCIT1_LOCUS18207</name>
</gene>
<accession>A0AAD2HBF9</accession>
<feature type="compositionally biased region" description="Basic and acidic residues" evidence="1">
    <location>
        <begin position="148"/>
        <end position="168"/>
    </location>
</feature>
<feature type="compositionally biased region" description="Low complexity" evidence="1">
    <location>
        <begin position="193"/>
        <end position="206"/>
    </location>
</feature>
<dbReference type="Proteomes" id="UP001295794">
    <property type="component" value="Unassembled WGS sequence"/>
</dbReference>
<proteinExistence type="predicted"/>
<evidence type="ECO:0000313" key="2">
    <source>
        <dbReference type="EMBL" id="CAK5272527.1"/>
    </source>
</evidence>
<reference evidence="2" key="1">
    <citation type="submission" date="2023-11" db="EMBL/GenBank/DDBJ databases">
        <authorList>
            <person name="De Vega J J."/>
            <person name="De Vega J J."/>
        </authorList>
    </citation>
    <scope>NUCLEOTIDE SEQUENCE</scope>
</reference>
<dbReference type="AlphaFoldDB" id="A0AAD2HBF9"/>
<organism evidence="2 3">
    <name type="scientific">Mycena citricolor</name>
    <dbReference type="NCBI Taxonomy" id="2018698"/>
    <lineage>
        <taxon>Eukaryota</taxon>
        <taxon>Fungi</taxon>
        <taxon>Dikarya</taxon>
        <taxon>Basidiomycota</taxon>
        <taxon>Agaricomycotina</taxon>
        <taxon>Agaricomycetes</taxon>
        <taxon>Agaricomycetidae</taxon>
        <taxon>Agaricales</taxon>
        <taxon>Marasmiineae</taxon>
        <taxon>Mycenaceae</taxon>
        <taxon>Mycena</taxon>
    </lineage>
</organism>
<evidence type="ECO:0000313" key="3">
    <source>
        <dbReference type="Proteomes" id="UP001295794"/>
    </source>
</evidence>
<keyword evidence="3" id="KW-1185">Reference proteome</keyword>
<comment type="caution">
    <text evidence="2">The sequence shown here is derived from an EMBL/GenBank/DDBJ whole genome shotgun (WGS) entry which is preliminary data.</text>
</comment>
<sequence>MGRGCSAQAPRQETLRCARTRMPGRVLILLHMDRFRPDRVRVLVHIDMCCLQPFCSRLHLPVLPHRSRMGTGYSTARSTPKPPTIWGDGDACAVPTIEARTVTDITGTLAFRLFITVLINLCRSVQNWDDDFEFNAQSARSSPSDASTSHDHDIRSSPPRPEHVHKESQNSAENWDDFYQDETTHAATSLPVHAQAPHHASSGSSAHGDDEGINSRPHSAHLP</sequence>
<name>A0AAD2HBF9_9AGAR</name>
<feature type="region of interest" description="Disordered" evidence="1">
    <location>
        <begin position="137"/>
        <end position="223"/>
    </location>
</feature>
<dbReference type="EMBL" id="CAVNYO010000181">
    <property type="protein sequence ID" value="CAK5272527.1"/>
    <property type="molecule type" value="Genomic_DNA"/>
</dbReference>
<evidence type="ECO:0000256" key="1">
    <source>
        <dbReference type="SAM" id="MobiDB-lite"/>
    </source>
</evidence>
<feature type="compositionally biased region" description="Low complexity" evidence="1">
    <location>
        <begin position="137"/>
        <end position="147"/>
    </location>
</feature>